<dbReference type="Proteomes" id="UP000298030">
    <property type="component" value="Unassembled WGS sequence"/>
</dbReference>
<sequence>MCRISIDDTREGEGEGVAPVSIDQTRSSSHIHDVIHTPSARLYIFGSNTSKQAPDLVPNFHHVDALNPFPPSLALAKIVNRVLASSPSLPRSRPGTLLASASTKQIAPCLPQTRQYSAAAQARRPSPPPEKEEPFSELLTSLPGTAQAHRCLVLLNSSIPITEFPSRYSTKIQRQLQIRLVRLGGIVNFAWFGGPQPHVSGSSEGEGEEVLSGVAYTPNGGRLPLPHISLSTIDTVVERLVSHMEAATIQPETQEHIDILVCTHGARDCRCGERGGQVYEALKEEVKKVQRNSRDLPKIRVGEIAHVGGHKYAANVLIYPHGEWLGLIRPEDVPAILHKVLPSSHSNPPQLEFVRPLGRNDPPILPERWRGRMGLGKDEQVEMFEEAAGRV</sequence>
<evidence type="ECO:0008006" key="4">
    <source>
        <dbReference type="Google" id="ProtNLM"/>
    </source>
</evidence>
<evidence type="ECO:0000313" key="2">
    <source>
        <dbReference type="EMBL" id="TEB31853.1"/>
    </source>
</evidence>
<evidence type="ECO:0000256" key="1">
    <source>
        <dbReference type="SAM" id="MobiDB-lite"/>
    </source>
</evidence>
<dbReference type="SUPFAM" id="SSF52833">
    <property type="entry name" value="Thioredoxin-like"/>
    <property type="match status" value="1"/>
</dbReference>
<feature type="region of interest" description="Disordered" evidence="1">
    <location>
        <begin position="115"/>
        <end position="136"/>
    </location>
</feature>
<protein>
    <recommendedName>
        <fullName evidence="4">Sucraseferredoxin-like protein</fullName>
    </recommendedName>
</protein>
<proteinExistence type="predicted"/>
<dbReference type="InterPro" id="IPR036249">
    <property type="entry name" value="Thioredoxin-like_sf"/>
</dbReference>
<name>A0A4Y7TCF8_COPMI</name>
<keyword evidence="3" id="KW-1185">Reference proteome</keyword>
<dbReference type="AlphaFoldDB" id="A0A4Y7TCF8"/>
<dbReference type="Pfam" id="PF06999">
    <property type="entry name" value="Suc_Fer-like"/>
    <property type="match status" value="1"/>
</dbReference>
<accession>A0A4Y7TCF8</accession>
<dbReference type="OrthoDB" id="10253744at2759"/>
<organism evidence="2 3">
    <name type="scientific">Coprinellus micaceus</name>
    <name type="common">Glistening ink-cap mushroom</name>
    <name type="synonym">Coprinus micaceus</name>
    <dbReference type="NCBI Taxonomy" id="71717"/>
    <lineage>
        <taxon>Eukaryota</taxon>
        <taxon>Fungi</taxon>
        <taxon>Dikarya</taxon>
        <taxon>Basidiomycota</taxon>
        <taxon>Agaricomycotina</taxon>
        <taxon>Agaricomycetes</taxon>
        <taxon>Agaricomycetidae</taxon>
        <taxon>Agaricales</taxon>
        <taxon>Agaricineae</taxon>
        <taxon>Psathyrellaceae</taxon>
        <taxon>Coprinellus</taxon>
    </lineage>
</organism>
<evidence type="ECO:0000313" key="3">
    <source>
        <dbReference type="Proteomes" id="UP000298030"/>
    </source>
</evidence>
<dbReference type="InterPro" id="IPR009737">
    <property type="entry name" value="Aim32/Apd1-like"/>
</dbReference>
<gene>
    <name evidence="2" type="ORF">FA13DRAFT_1732146</name>
</gene>
<dbReference type="Gene3D" id="3.40.30.10">
    <property type="entry name" value="Glutaredoxin"/>
    <property type="match status" value="1"/>
</dbReference>
<comment type="caution">
    <text evidence="2">The sequence shown here is derived from an EMBL/GenBank/DDBJ whole genome shotgun (WGS) entry which is preliminary data.</text>
</comment>
<reference evidence="2 3" key="1">
    <citation type="journal article" date="2019" name="Nat. Ecol. Evol.">
        <title>Megaphylogeny resolves global patterns of mushroom evolution.</title>
        <authorList>
            <person name="Varga T."/>
            <person name="Krizsan K."/>
            <person name="Foldi C."/>
            <person name="Dima B."/>
            <person name="Sanchez-Garcia M."/>
            <person name="Sanchez-Ramirez S."/>
            <person name="Szollosi G.J."/>
            <person name="Szarkandi J.G."/>
            <person name="Papp V."/>
            <person name="Albert L."/>
            <person name="Andreopoulos W."/>
            <person name="Angelini C."/>
            <person name="Antonin V."/>
            <person name="Barry K.W."/>
            <person name="Bougher N.L."/>
            <person name="Buchanan P."/>
            <person name="Buyck B."/>
            <person name="Bense V."/>
            <person name="Catcheside P."/>
            <person name="Chovatia M."/>
            <person name="Cooper J."/>
            <person name="Damon W."/>
            <person name="Desjardin D."/>
            <person name="Finy P."/>
            <person name="Geml J."/>
            <person name="Haridas S."/>
            <person name="Hughes K."/>
            <person name="Justo A."/>
            <person name="Karasinski D."/>
            <person name="Kautmanova I."/>
            <person name="Kiss B."/>
            <person name="Kocsube S."/>
            <person name="Kotiranta H."/>
            <person name="LaButti K.M."/>
            <person name="Lechner B.E."/>
            <person name="Liimatainen K."/>
            <person name="Lipzen A."/>
            <person name="Lukacs Z."/>
            <person name="Mihaltcheva S."/>
            <person name="Morgado L.N."/>
            <person name="Niskanen T."/>
            <person name="Noordeloos M.E."/>
            <person name="Ohm R.A."/>
            <person name="Ortiz-Santana B."/>
            <person name="Ovrebo C."/>
            <person name="Racz N."/>
            <person name="Riley R."/>
            <person name="Savchenko A."/>
            <person name="Shiryaev A."/>
            <person name="Soop K."/>
            <person name="Spirin V."/>
            <person name="Szebenyi C."/>
            <person name="Tomsovsky M."/>
            <person name="Tulloss R.E."/>
            <person name="Uehling J."/>
            <person name="Grigoriev I.V."/>
            <person name="Vagvolgyi C."/>
            <person name="Papp T."/>
            <person name="Martin F.M."/>
            <person name="Miettinen O."/>
            <person name="Hibbett D.S."/>
            <person name="Nagy L.G."/>
        </authorList>
    </citation>
    <scope>NUCLEOTIDE SEQUENCE [LARGE SCALE GENOMIC DNA]</scope>
    <source>
        <strain evidence="2 3">FP101781</strain>
    </source>
</reference>
<dbReference type="EMBL" id="QPFP01000017">
    <property type="protein sequence ID" value="TEB31853.1"/>
    <property type="molecule type" value="Genomic_DNA"/>
</dbReference>
<dbReference type="CDD" id="cd03062">
    <property type="entry name" value="TRX_Fd_Sucrase"/>
    <property type="match status" value="1"/>
</dbReference>
<dbReference type="PANTHER" id="PTHR31902">
    <property type="entry name" value="ACTIN PATCHES DISTAL PROTEIN 1"/>
    <property type="match status" value="1"/>
</dbReference>
<dbReference type="STRING" id="71717.A0A4Y7TCF8"/>